<dbReference type="Proteomes" id="UP000006889">
    <property type="component" value="Chromosome"/>
</dbReference>
<dbReference type="InterPro" id="IPR027417">
    <property type="entry name" value="P-loop_NTPase"/>
</dbReference>
<accession>E4Q621</accession>
<keyword evidence="1" id="KW-0812">Transmembrane</keyword>
<dbReference type="Gene3D" id="3.40.50.300">
    <property type="entry name" value="P-loop containing nucleotide triphosphate hydrolases"/>
    <property type="match status" value="1"/>
</dbReference>
<name>E4Q621_CALOW</name>
<keyword evidence="1" id="KW-1133">Transmembrane helix</keyword>
<dbReference type="InterPro" id="IPR052380">
    <property type="entry name" value="Viral_DNA_packaging_terminase"/>
</dbReference>
<gene>
    <name evidence="3" type="ordered locus">Calow_0827</name>
</gene>
<dbReference type="Pfam" id="PF17288">
    <property type="entry name" value="Terminase_3C"/>
    <property type="match status" value="1"/>
</dbReference>
<dbReference type="PANTHER" id="PTHR39184:SF1">
    <property type="entry name" value="PBSX PHAGE TERMINASE LARGE SUBUNIT"/>
    <property type="match status" value="1"/>
</dbReference>
<dbReference type="NCBIfam" id="TIGR01547">
    <property type="entry name" value="phage_term_2"/>
    <property type="match status" value="1"/>
</dbReference>
<sequence length="404" mass="46624">MMFSQKQKEFAKKAKSKLNIAYGSVRTGKTIITTIMFLLHVVGFKQKQHFAIVGKTRDTVRRNVIPIIEQYLGEDSFTYTITRDEIEFLGHKIFVLGANDEKAETRIRGLTLAGALCDEVTTYPRSVFEQLLARCSVEGAKVFATTNPDSPYHWLYVDYIQKADEKGYFVMKFSLEDNPFLPPEYIEFIKKTYTGLFYKRFILGEWVAAEGIIYDMFDEKTHVINELSEKFDKHIVGVDFGMQNPTVFLLIGIKDSIAYVIKEYYHEGREQTKTVDRYSKDFKDWLGDIKPSRIYIDPSAQALMQQLKADGFSNVREANNDVLDGIATVSKFLSQQKLFVHSSCKNTIREFYSYAWDTKAQQNGQDKPLKIADHCMDALRYALHSEYPVAQIVQRKVVDKPRGW</sequence>
<evidence type="ECO:0000259" key="2">
    <source>
        <dbReference type="Pfam" id="PF17288"/>
    </source>
</evidence>
<feature type="domain" description="Phage terminase large subunit C-terminal" evidence="2">
    <location>
        <begin position="245"/>
        <end position="384"/>
    </location>
</feature>
<dbReference type="STRING" id="632518.Calow_0827"/>
<dbReference type="EMBL" id="CP002216">
    <property type="protein sequence ID" value="ADQ04395.1"/>
    <property type="molecule type" value="Genomic_DNA"/>
</dbReference>
<dbReference type="KEGG" id="cow:Calow_0827"/>
<evidence type="ECO:0000256" key="1">
    <source>
        <dbReference type="SAM" id="Phobius"/>
    </source>
</evidence>
<evidence type="ECO:0000313" key="4">
    <source>
        <dbReference type="Proteomes" id="UP000006889"/>
    </source>
</evidence>
<dbReference type="Pfam" id="PF03237">
    <property type="entry name" value="Terminase_6N"/>
    <property type="match status" value="1"/>
</dbReference>
<dbReference type="PANTHER" id="PTHR39184">
    <property type="match status" value="1"/>
</dbReference>
<reference evidence="3 4" key="2">
    <citation type="journal article" date="2011" name="J. Bacteriol.">
        <title>Complete genome sequences for the anaerobic, extremely thermophilic plant biomass-degrading bacteria Caldicellulosiruptor hydrothermalis, Caldicellulosiruptor kristjanssonii, Caldicellulosiruptor kronotskyensis, Caldicellulosiruptor owensenis, and Caldicellulosiruptor lactoaceticus.</title>
        <authorList>
            <person name="Blumer-Schuette S.E."/>
            <person name="Ozdemir I."/>
            <person name="Mistry D."/>
            <person name="Lucas S."/>
            <person name="Lapidus A."/>
            <person name="Cheng J.F."/>
            <person name="Goodwin L.A."/>
            <person name="Pitluck S."/>
            <person name="Land M.L."/>
            <person name="Hauser L.J."/>
            <person name="Woyke T."/>
            <person name="Mikhailova N."/>
            <person name="Pati A."/>
            <person name="Kyrpides N.C."/>
            <person name="Ivanova N."/>
            <person name="Detter J.C."/>
            <person name="Walston-Davenport K."/>
            <person name="Han S."/>
            <person name="Adams M.W."/>
            <person name="Kelly R.M."/>
        </authorList>
    </citation>
    <scope>NUCLEOTIDE SEQUENCE [LARGE SCALE GENOMIC DNA]</scope>
    <source>
        <strain evidence="4">ATCC 700167 / DSM 13100 / OL</strain>
    </source>
</reference>
<reference key="1">
    <citation type="submission" date="2010-09" db="EMBL/GenBank/DDBJ databases">
        <title>Complete sequence of Caldicellulosiruptor owensensis OL.</title>
        <authorList>
            <consortium name="US DOE Joint Genome Institute"/>
            <person name="Lucas S."/>
            <person name="Copeland A."/>
            <person name="Lapidus A."/>
            <person name="Cheng J.-F."/>
            <person name="Bruce D."/>
            <person name="Goodwin L."/>
            <person name="Pitluck S."/>
            <person name="Davenport K."/>
            <person name="Detter J.C."/>
            <person name="Han C."/>
            <person name="Tapia R."/>
            <person name="Land M."/>
            <person name="Hauser L."/>
            <person name="Chang Y.-J."/>
            <person name="Jeffries C."/>
            <person name="Kyrpides N."/>
            <person name="Ivanova N."/>
            <person name="Mikhailova N."/>
            <person name="Blumer-Schuette S.E."/>
            <person name="Kelly R.M."/>
            <person name="Woyke T."/>
        </authorList>
    </citation>
    <scope>NUCLEOTIDE SEQUENCE</scope>
    <source>
        <strain>OL</strain>
    </source>
</reference>
<organism evidence="3 4">
    <name type="scientific">Caldicellulosiruptor owensensis (strain ATCC 700167 / DSM 13100 / OL)</name>
    <dbReference type="NCBI Taxonomy" id="632518"/>
    <lineage>
        <taxon>Bacteria</taxon>
        <taxon>Bacillati</taxon>
        <taxon>Bacillota</taxon>
        <taxon>Bacillota incertae sedis</taxon>
        <taxon>Caldicellulosiruptorales</taxon>
        <taxon>Caldicellulosiruptoraceae</taxon>
        <taxon>Caldicellulosiruptor</taxon>
    </lineage>
</organism>
<keyword evidence="1" id="KW-0472">Membrane</keyword>
<dbReference type="AlphaFoldDB" id="E4Q621"/>
<dbReference type="Gene3D" id="3.30.420.280">
    <property type="match status" value="1"/>
</dbReference>
<proteinExistence type="predicted"/>
<dbReference type="HOGENOM" id="CLU_042013_1_0_9"/>
<protein>
    <submittedName>
        <fullName evidence="3">Phage terminase, large subunit, PBSX family</fullName>
    </submittedName>
</protein>
<dbReference type="eggNOG" id="COG1783">
    <property type="taxonomic scope" value="Bacteria"/>
</dbReference>
<keyword evidence="4" id="KW-1185">Reference proteome</keyword>
<dbReference type="InterPro" id="IPR006437">
    <property type="entry name" value="Phage_terminase_lsu"/>
</dbReference>
<feature type="transmembrane region" description="Helical" evidence="1">
    <location>
        <begin position="20"/>
        <end position="42"/>
    </location>
</feature>
<evidence type="ECO:0000313" key="3">
    <source>
        <dbReference type="EMBL" id="ADQ04395.1"/>
    </source>
</evidence>
<dbReference type="InterPro" id="IPR035413">
    <property type="entry name" value="Terminase_L_C"/>
</dbReference>